<organism evidence="4 5">
    <name type="scientific">Characodon lateralis</name>
    <dbReference type="NCBI Taxonomy" id="208331"/>
    <lineage>
        <taxon>Eukaryota</taxon>
        <taxon>Metazoa</taxon>
        <taxon>Chordata</taxon>
        <taxon>Craniata</taxon>
        <taxon>Vertebrata</taxon>
        <taxon>Euteleostomi</taxon>
        <taxon>Actinopterygii</taxon>
        <taxon>Neopterygii</taxon>
        <taxon>Teleostei</taxon>
        <taxon>Neoteleostei</taxon>
        <taxon>Acanthomorphata</taxon>
        <taxon>Ovalentaria</taxon>
        <taxon>Atherinomorphae</taxon>
        <taxon>Cyprinodontiformes</taxon>
        <taxon>Goodeidae</taxon>
        <taxon>Characodon</taxon>
    </lineage>
</organism>
<dbReference type="PANTHER" id="PTHR31663:SF2">
    <property type="entry name" value="COILED-COIL DOMAIN-CONTAINING 3B"/>
    <property type="match status" value="1"/>
</dbReference>
<evidence type="ECO:0000256" key="3">
    <source>
        <dbReference type="SAM" id="SignalP"/>
    </source>
</evidence>
<sequence>MSPLRRIMWIILGLVLAAGSTDGSWGCQLPHDWRPQTEACRAELAEIIVFAKVLALHKESYSVYNYLPWQHDTDLLFSAEIELLCDQSWGSMLEVPAGSRFNVSGLGYLPCFSYSVTENNNYYFFLRMDENYNIIPHGVNFQDPIFPDTPENHRMFASLFQFSNCTPGTQVHSFTPEWEAQEDSRLLCSSVQKALFEEEERVRTLSQKVRTLEKANGHLKEKVKTLKRLLRLAQRETTKEQQTLSLKQLHESKMPQAHSDQETTQNQKNQALTKVRPKKLKI</sequence>
<evidence type="ECO:0000313" key="5">
    <source>
        <dbReference type="Proteomes" id="UP001352852"/>
    </source>
</evidence>
<dbReference type="EMBL" id="JAHUTJ010049498">
    <property type="protein sequence ID" value="MED6283179.1"/>
    <property type="molecule type" value="Genomic_DNA"/>
</dbReference>
<feature type="chain" id="PRO_5045333400" evidence="3">
    <location>
        <begin position="24"/>
        <end position="282"/>
    </location>
</feature>
<feature type="signal peptide" evidence="3">
    <location>
        <begin position="1"/>
        <end position="23"/>
    </location>
</feature>
<gene>
    <name evidence="4" type="primary">CCDC3_2</name>
    <name evidence="4" type="ORF">CHARACLAT_006169</name>
</gene>
<dbReference type="InterPro" id="IPR040311">
    <property type="entry name" value="CCDC3"/>
</dbReference>
<keyword evidence="1" id="KW-0175">Coiled coil</keyword>
<name>A0ABU7EBN5_9TELE</name>
<feature type="compositionally biased region" description="Polar residues" evidence="2">
    <location>
        <begin position="262"/>
        <end position="272"/>
    </location>
</feature>
<keyword evidence="5" id="KW-1185">Reference proteome</keyword>
<keyword evidence="3" id="KW-0732">Signal</keyword>
<comment type="caution">
    <text evidence="4">The sequence shown here is derived from an EMBL/GenBank/DDBJ whole genome shotgun (WGS) entry which is preliminary data.</text>
</comment>
<dbReference type="Proteomes" id="UP001352852">
    <property type="component" value="Unassembled WGS sequence"/>
</dbReference>
<dbReference type="PANTHER" id="PTHR31663">
    <property type="entry name" value="COILED-COIL DOMAIN-CONTAINING PROTEIN 3"/>
    <property type="match status" value="1"/>
</dbReference>
<proteinExistence type="predicted"/>
<evidence type="ECO:0000256" key="1">
    <source>
        <dbReference type="SAM" id="Coils"/>
    </source>
</evidence>
<accession>A0ABU7EBN5</accession>
<evidence type="ECO:0000313" key="4">
    <source>
        <dbReference type="EMBL" id="MED6283179.1"/>
    </source>
</evidence>
<feature type="region of interest" description="Disordered" evidence="2">
    <location>
        <begin position="251"/>
        <end position="282"/>
    </location>
</feature>
<feature type="coiled-coil region" evidence="1">
    <location>
        <begin position="195"/>
        <end position="236"/>
    </location>
</feature>
<evidence type="ECO:0000256" key="2">
    <source>
        <dbReference type="SAM" id="MobiDB-lite"/>
    </source>
</evidence>
<reference evidence="4 5" key="1">
    <citation type="submission" date="2021-06" db="EMBL/GenBank/DDBJ databases">
        <authorList>
            <person name="Palmer J.M."/>
        </authorList>
    </citation>
    <scope>NUCLEOTIDE SEQUENCE [LARGE SCALE GENOMIC DNA]</scope>
    <source>
        <strain evidence="4 5">CL_MEX2019</strain>
        <tissue evidence="4">Muscle</tissue>
    </source>
</reference>
<protein>
    <submittedName>
        <fullName evidence="4">Coiled-coil domain-containing protein 3</fullName>
    </submittedName>
</protein>